<protein>
    <submittedName>
        <fullName evidence="4">Uncharacterized protein</fullName>
    </submittedName>
</protein>
<reference evidence="4 5" key="1">
    <citation type="submission" date="2024-05" db="EMBL/GenBank/DDBJ databases">
        <title>Genetic variation in Jamaican populations of the coffee berry borer (Hypothenemus hampei).</title>
        <authorList>
            <person name="Errbii M."/>
            <person name="Myrie A."/>
        </authorList>
    </citation>
    <scope>NUCLEOTIDE SEQUENCE [LARGE SCALE GENOMIC DNA]</scope>
    <source>
        <strain evidence="4">JA-Hopewell-2020-01-JO</strain>
        <tissue evidence="4">Whole body</tissue>
    </source>
</reference>
<keyword evidence="2" id="KW-0963">Cytoplasm</keyword>
<organism evidence="4 5">
    <name type="scientific">Hypothenemus hampei</name>
    <name type="common">Coffee berry borer</name>
    <dbReference type="NCBI Taxonomy" id="57062"/>
    <lineage>
        <taxon>Eukaryota</taxon>
        <taxon>Metazoa</taxon>
        <taxon>Ecdysozoa</taxon>
        <taxon>Arthropoda</taxon>
        <taxon>Hexapoda</taxon>
        <taxon>Insecta</taxon>
        <taxon>Pterygota</taxon>
        <taxon>Neoptera</taxon>
        <taxon>Endopterygota</taxon>
        <taxon>Coleoptera</taxon>
        <taxon>Polyphaga</taxon>
        <taxon>Cucujiformia</taxon>
        <taxon>Curculionidae</taxon>
        <taxon>Scolytinae</taxon>
        <taxon>Hypothenemus</taxon>
    </lineage>
</organism>
<comment type="subcellular location">
    <subcellularLocation>
        <location evidence="1">Cytoplasm</location>
    </subcellularLocation>
</comment>
<dbReference type="InterPro" id="IPR016024">
    <property type="entry name" value="ARM-type_fold"/>
</dbReference>
<accession>A0ABD1E690</accession>
<name>A0ABD1E690_HYPHA</name>
<dbReference type="GO" id="GO:0005737">
    <property type="term" value="C:cytoplasm"/>
    <property type="evidence" value="ECO:0007669"/>
    <property type="project" value="UniProtKB-SubCell"/>
</dbReference>
<evidence type="ECO:0000256" key="3">
    <source>
        <dbReference type="ARBA" id="ARBA00061308"/>
    </source>
</evidence>
<evidence type="ECO:0000313" key="5">
    <source>
        <dbReference type="Proteomes" id="UP001566132"/>
    </source>
</evidence>
<keyword evidence="5" id="KW-1185">Reference proteome</keyword>
<dbReference type="EMBL" id="JBDJPC010000011">
    <property type="protein sequence ID" value="KAL1489880.1"/>
    <property type="molecule type" value="Genomic_DNA"/>
</dbReference>
<proteinExistence type="inferred from homology"/>
<evidence type="ECO:0000313" key="4">
    <source>
        <dbReference type="EMBL" id="KAL1489880.1"/>
    </source>
</evidence>
<dbReference type="AlphaFoldDB" id="A0ABD1E690"/>
<comment type="similarity">
    <text evidence="3">Belongs to the BRAT1 family.</text>
</comment>
<comment type="caution">
    <text evidence="4">The sequence shown here is derived from an EMBL/GenBank/DDBJ whole genome shotgun (WGS) entry which is preliminary data.</text>
</comment>
<evidence type="ECO:0000256" key="1">
    <source>
        <dbReference type="ARBA" id="ARBA00004496"/>
    </source>
</evidence>
<dbReference type="PANTHER" id="PTHR21331">
    <property type="entry name" value="BRCA1-ASSOCIATED ATM ACTIVATOR 1"/>
    <property type="match status" value="1"/>
</dbReference>
<dbReference type="Proteomes" id="UP001566132">
    <property type="component" value="Unassembled WGS sequence"/>
</dbReference>
<dbReference type="PANTHER" id="PTHR21331:SF2">
    <property type="entry name" value="BRCA1-ASSOCIATED ATM ACTIVATOR 1"/>
    <property type="match status" value="1"/>
</dbReference>
<dbReference type="InterPro" id="IPR038904">
    <property type="entry name" value="BRAT1"/>
</dbReference>
<dbReference type="SUPFAM" id="SSF48371">
    <property type="entry name" value="ARM repeat"/>
    <property type="match status" value="1"/>
</dbReference>
<dbReference type="Gene3D" id="1.25.10.10">
    <property type="entry name" value="Leucine-rich Repeat Variant"/>
    <property type="match status" value="1"/>
</dbReference>
<sequence>MELNLNYVEQFGQEWQNLQENLLTNLSLQCNGERLSSYEEILPKIFHSTDFEQDDKCNKDKELCEKNLTECVTLLSNRPNLVRKSEIKLICTLAKFTCLDESCFINLNGNNVLDNLVYLSRSYIKTTITQDVEIKKLFLEMLHSFLEHQSGTQEIFLKKYWKIVYDDCIEVNEKSLEILEYTFLSRLLSKGFNLNKEFCEEIINTLVSPLFRTYQSDGFSQPSPLDRTFEKSMICLIEILENLLVEYNANVLNCFLNSKVDLASDNVSKCTYEDSLCIILHRISMLLSIFKMCDVFDGIKSISEDPLIVSGIFRIINNEIERSKGHLIFKITLHALRYLKLTRDKIPRCLSKGKTLDLENELICFHVLPIALLVSKYDIKTFMRMVDTDIVRQTYISKFMHNTSINSLQIGVKVRQLIPSLPIQMIIDTVKDIIEYKDIYSKVNLGLVFETFIYSLQDVTDFMKHASEDLDMSIKVALEEYTLEVVIAIRIFIQSFNLGWSDSVKILELTNIINCGCPSHKWPTQISIHAFKLLQEVISRRLSPSMSLLIDSADDLKGFGLLLYQKCFTSEWEVRNAVLELVHTIAVSANRSFSSFKEVLLEADLPNLISTMALNDEFPTVRAAALKCLRDMIVWEDINSLLPRDVFINKILDLLSNADEHSSVKLEIIKILATAYLHNTSLDNSVLMKVFKQLEIVMLNCNDNKVQLEVLYFFMAVMKKHLVHQGWVDKKFPSVTFSKRIICMTNAEVRKRIYKALNDLSSLGFLNVLVKIFSLQNLSQDAVDFGNKMVVRINQLFQLHDVTPESMSMSNHEFPNFSNSFYQLSPESPNTDSIIQEMCDDTVMKLLPDDMNFIQDEDLYSLIDNRSYFKSCLPPHNVDVTPADFVQLIDQKVAFLKTINGNIETYFTAYEIQSDILYDVTDD</sequence>
<gene>
    <name evidence="4" type="ORF">ABEB36_013808</name>
</gene>
<evidence type="ECO:0000256" key="2">
    <source>
        <dbReference type="ARBA" id="ARBA00022490"/>
    </source>
</evidence>
<dbReference type="InterPro" id="IPR011989">
    <property type="entry name" value="ARM-like"/>
</dbReference>